<sequence length="148" mass="16929">MEAEFEMSMVSEFRYFLGFQINQMKDSIFISQAKYAKNILKKSGLETSKSKRTPFATHVKVTKDEDGKAVDISGYRSMIGSLLYLTTSRPDIAHYVGVCATYQADPKESHLNLVKRILKYIQDIFTKGLDMNQFEYLRTALGLCVMDK</sequence>
<proteinExistence type="predicted"/>
<dbReference type="AlphaFoldDB" id="A0AAV3PS06"/>
<gene>
    <name evidence="1" type="ORF">LIER_37757</name>
</gene>
<evidence type="ECO:0000313" key="1">
    <source>
        <dbReference type="EMBL" id="GAA0153868.1"/>
    </source>
</evidence>
<comment type="caution">
    <text evidence="1">The sequence shown here is derived from an EMBL/GenBank/DDBJ whole genome shotgun (WGS) entry which is preliminary data.</text>
</comment>
<dbReference type="Proteomes" id="UP001454036">
    <property type="component" value="Unassembled WGS sequence"/>
</dbReference>
<dbReference type="PANTHER" id="PTHR11439:SF486">
    <property type="entry name" value="RLK (RECEPTOR-LIKE KINASE) PROTEIN, PUTATIVE-RELATED"/>
    <property type="match status" value="1"/>
</dbReference>
<evidence type="ECO:0008006" key="3">
    <source>
        <dbReference type="Google" id="ProtNLM"/>
    </source>
</evidence>
<dbReference type="EMBL" id="BAABME010018453">
    <property type="protein sequence ID" value="GAA0153868.1"/>
    <property type="molecule type" value="Genomic_DNA"/>
</dbReference>
<organism evidence="1 2">
    <name type="scientific">Lithospermum erythrorhizon</name>
    <name type="common">Purple gromwell</name>
    <name type="synonym">Lithospermum officinale var. erythrorhizon</name>
    <dbReference type="NCBI Taxonomy" id="34254"/>
    <lineage>
        <taxon>Eukaryota</taxon>
        <taxon>Viridiplantae</taxon>
        <taxon>Streptophyta</taxon>
        <taxon>Embryophyta</taxon>
        <taxon>Tracheophyta</taxon>
        <taxon>Spermatophyta</taxon>
        <taxon>Magnoliopsida</taxon>
        <taxon>eudicotyledons</taxon>
        <taxon>Gunneridae</taxon>
        <taxon>Pentapetalae</taxon>
        <taxon>asterids</taxon>
        <taxon>lamiids</taxon>
        <taxon>Boraginales</taxon>
        <taxon>Boraginaceae</taxon>
        <taxon>Boraginoideae</taxon>
        <taxon>Lithospermeae</taxon>
        <taxon>Lithospermum</taxon>
    </lineage>
</organism>
<reference evidence="1 2" key="1">
    <citation type="submission" date="2024-01" db="EMBL/GenBank/DDBJ databases">
        <title>The complete chloroplast genome sequence of Lithospermum erythrorhizon: insights into the phylogenetic relationship among Boraginaceae species and the maternal lineages of purple gromwells.</title>
        <authorList>
            <person name="Okada T."/>
            <person name="Watanabe K."/>
        </authorList>
    </citation>
    <scope>NUCLEOTIDE SEQUENCE [LARGE SCALE GENOMIC DNA]</scope>
</reference>
<keyword evidence="2" id="KW-1185">Reference proteome</keyword>
<accession>A0AAV3PS06</accession>
<protein>
    <recommendedName>
        <fullName evidence="3">Mitochondrial protein</fullName>
    </recommendedName>
</protein>
<evidence type="ECO:0000313" key="2">
    <source>
        <dbReference type="Proteomes" id="UP001454036"/>
    </source>
</evidence>
<name>A0AAV3PS06_LITER</name>
<dbReference type="PANTHER" id="PTHR11439">
    <property type="entry name" value="GAG-POL-RELATED RETROTRANSPOSON"/>
    <property type="match status" value="1"/>
</dbReference>